<dbReference type="Pfam" id="PF01172">
    <property type="entry name" value="SBDS_N"/>
    <property type="match status" value="1"/>
</dbReference>
<name>A0A0W0C854_CANGB</name>
<dbReference type="Proteomes" id="UP000054886">
    <property type="component" value="Unassembled WGS sequence"/>
</dbReference>
<feature type="region of interest" description="Disordered" evidence="1">
    <location>
        <begin position="1"/>
        <end position="23"/>
    </location>
</feature>
<dbReference type="OMA" id="HYKGKDD"/>
<dbReference type="VEuPathDB" id="FungiDB:GW608_H01859"/>
<gene>
    <name evidence="3" type="ORF">AO440_001986</name>
</gene>
<dbReference type="Gene3D" id="3.30.1250.10">
    <property type="entry name" value="Ribosome maturation protein SBDS, N-terminal domain"/>
    <property type="match status" value="1"/>
</dbReference>
<dbReference type="VEuPathDB" id="FungiDB:GVI51_H01859"/>
<sequence length="129" mass="14214">MSLNELFHGNQHDDTKKKPRRNSSTEVLQYFYKGKETDLVIYVTSQAAADDYLASPSPSKLANVVEVFKVFTNLDGKGATGTFGEASKAQLENEFGKGKKVEEVIGLILKEGVPNGKTNRVKTEGNFQK</sequence>
<dbReference type="VEuPathDB" id="FungiDB:CAGL0H02101g"/>
<dbReference type="InterPro" id="IPR036786">
    <property type="entry name" value="Ribosome_mat_SBDS_N_sf"/>
</dbReference>
<dbReference type="OrthoDB" id="2567806at2759"/>
<dbReference type="VEuPathDB" id="FungiDB:B1J91_H02101g"/>
<protein>
    <submittedName>
        <fullName evidence="3">Restriction of telomere capping protein 3</fullName>
    </submittedName>
</protein>
<dbReference type="EMBL" id="LLZZ01000149">
    <property type="protein sequence ID" value="KTA99004.1"/>
    <property type="molecule type" value="Genomic_DNA"/>
</dbReference>
<dbReference type="PhylomeDB" id="A0A0W0C854"/>
<dbReference type="VEuPathDB" id="FungiDB:GWK60_H01881"/>
<evidence type="ECO:0000256" key="1">
    <source>
        <dbReference type="SAM" id="MobiDB-lite"/>
    </source>
</evidence>
<dbReference type="AlphaFoldDB" id="A0A0W0C854"/>
<accession>A0A0W0C854</accession>
<organism evidence="3 4">
    <name type="scientific">Candida glabrata</name>
    <name type="common">Yeast</name>
    <name type="synonym">Torulopsis glabrata</name>
    <dbReference type="NCBI Taxonomy" id="5478"/>
    <lineage>
        <taxon>Eukaryota</taxon>
        <taxon>Fungi</taxon>
        <taxon>Dikarya</taxon>
        <taxon>Ascomycota</taxon>
        <taxon>Saccharomycotina</taxon>
        <taxon>Saccharomycetes</taxon>
        <taxon>Saccharomycetales</taxon>
        <taxon>Saccharomycetaceae</taxon>
        <taxon>Nakaseomyces</taxon>
    </lineage>
</organism>
<comment type="caution">
    <text evidence="3">The sequence shown here is derived from an EMBL/GenBank/DDBJ whole genome shotgun (WGS) entry which is preliminary data.</text>
</comment>
<evidence type="ECO:0000259" key="2">
    <source>
        <dbReference type="Pfam" id="PF01172"/>
    </source>
</evidence>
<dbReference type="SUPFAM" id="SSF89895">
    <property type="entry name" value="FYSH domain"/>
    <property type="match status" value="1"/>
</dbReference>
<feature type="domain" description="Ribosome maturation protein SDO1/SBDS N-terminal" evidence="2">
    <location>
        <begin position="28"/>
        <end position="119"/>
    </location>
</feature>
<evidence type="ECO:0000313" key="3">
    <source>
        <dbReference type="EMBL" id="KTA99004.1"/>
    </source>
</evidence>
<reference evidence="3 4" key="1">
    <citation type="submission" date="2015-10" db="EMBL/GenBank/DDBJ databases">
        <title>Draft genomes sequences of Candida glabrata isolates 1A, 1B, 2A, 2B, 3A and 3B.</title>
        <authorList>
            <person name="Haavelsrud O.E."/>
            <person name="Gaustad P."/>
        </authorList>
    </citation>
    <scope>NUCLEOTIDE SEQUENCE [LARGE SCALE GENOMIC DNA]</scope>
    <source>
        <strain evidence="3">910700640</strain>
    </source>
</reference>
<evidence type="ECO:0000313" key="4">
    <source>
        <dbReference type="Proteomes" id="UP000054886"/>
    </source>
</evidence>
<dbReference type="InterPro" id="IPR019783">
    <property type="entry name" value="SDO1/SBDS_N"/>
</dbReference>
<proteinExistence type="predicted"/>